<dbReference type="EC" id="3.2.1.143" evidence="2"/>
<evidence type="ECO:0000256" key="9">
    <source>
        <dbReference type="ARBA" id="ARBA00043187"/>
    </source>
</evidence>
<evidence type="ECO:0000256" key="1">
    <source>
        <dbReference type="ARBA" id="ARBA00010702"/>
    </source>
</evidence>
<evidence type="ECO:0000313" key="14">
    <source>
        <dbReference type="EMBL" id="CEM03271.1"/>
    </source>
</evidence>
<evidence type="ECO:0000256" key="4">
    <source>
        <dbReference type="ARBA" id="ARBA00041057"/>
    </source>
</evidence>
<evidence type="ECO:0000256" key="11">
    <source>
        <dbReference type="ARBA" id="ARBA00049015"/>
    </source>
</evidence>
<evidence type="ECO:0000256" key="2">
    <source>
        <dbReference type="ARBA" id="ARBA00012255"/>
    </source>
</evidence>
<comment type="catalytic activity">
    <reaction evidence="11">
        <text>alpha-NAD(+) + H2O = ADP-D-ribose + nicotinamide + H(+)</text>
        <dbReference type="Rhea" id="RHEA:68792"/>
        <dbReference type="ChEBI" id="CHEBI:15377"/>
        <dbReference type="ChEBI" id="CHEBI:15378"/>
        <dbReference type="ChEBI" id="CHEBI:17154"/>
        <dbReference type="ChEBI" id="CHEBI:57967"/>
        <dbReference type="ChEBI" id="CHEBI:77017"/>
    </reaction>
</comment>
<keyword evidence="13" id="KW-0732">Signal</keyword>
<dbReference type="InterPro" id="IPR005502">
    <property type="entry name" value="Ribosyl_crysJ1"/>
</dbReference>
<comment type="similarity">
    <text evidence="1">Belongs to the ADP-ribosylglycohydrolase family.</text>
</comment>
<dbReference type="OMA" id="KGDQTDY"/>
<keyword evidence="15" id="KW-1185">Reference proteome</keyword>
<dbReference type="AlphaFoldDB" id="A0A0G4EX67"/>
<feature type="signal peptide" evidence="13">
    <location>
        <begin position="1"/>
        <end position="21"/>
    </location>
</feature>
<evidence type="ECO:0000256" key="7">
    <source>
        <dbReference type="ARBA" id="ARBA00042722"/>
    </source>
</evidence>
<feature type="chain" id="PRO_5005187777" description="ADP-ribosylhydrolase ARH3" evidence="13">
    <location>
        <begin position="22"/>
        <end position="394"/>
    </location>
</feature>
<dbReference type="OrthoDB" id="197931at2759"/>
<evidence type="ECO:0000256" key="13">
    <source>
        <dbReference type="SAM" id="SignalP"/>
    </source>
</evidence>
<dbReference type="InParanoid" id="A0A0G4EX67"/>
<dbReference type="SUPFAM" id="SSF101478">
    <property type="entry name" value="ADP-ribosylglycohydrolase"/>
    <property type="match status" value="1"/>
</dbReference>
<evidence type="ECO:0000256" key="12">
    <source>
        <dbReference type="PIRSR" id="PIRSR605502-1"/>
    </source>
</evidence>
<dbReference type="VEuPathDB" id="CryptoDB:Vbra_21119"/>
<proteinExistence type="inferred from homology"/>
<keyword evidence="12" id="KW-0479">Metal-binding</keyword>
<evidence type="ECO:0000256" key="5">
    <source>
        <dbReference type="ARBA" id="ARBA00042398"/>
    </source>
</evidence>
<feature type="binding site" evidence="12">
    <location>
        <position position="111"/>
    </location>
    <ligand>
        <name>Mg(2+)</name>
        <dbReference type="ChEBI" id="CHEBI:18420"/>
        <label>1</label>
    </ligand>
</feature>
<protein>
    <recommendedName>
        <fullName evidence="4">ADP-ribosylhydrolase ARH3</fullName>
        <ecNumber evidence="2">3.2.1.143</ecNumber>
    </recommendedName>
    <alternativeName>
        <fullName evidence="5">ADP-ribose glycohydrolase ARH3</fullName>
    </alternativeName>
    <alternativeName>
        <fullName evidence="6">ADP-ribosylhydrolase 3</fullName>
    </alternativeName>
    <alternativeName>
        <fullName evidence="9">O-acetyl-ADP-ribose deacetylase ARH3</fullName>
    </alternativeName>
    <alternativeName>
        <fullName evidence="10">Poly(ADP-ribose) glycohydrolase ARH3</fullName>
    </alternativeName>
    <alternativeName>
        <fullName evidence="8">[Protein ADP-ribosylarginine] hydrolase-like protein 2</fullName>
    </alternativeName>
    <alternativeName>
        <fullName evidence="7">[Protein ADP-ribosylserine] hydrolase</fullName>
    </alternativeName>
</protein>
<sequence>MMMRRPIRALAALFASSLVQQGCVRFVHASAAAQPSLASRIRGAFMGAVVGDALCLGSHYEYDANKILAAYGGKPIEKYMAPGEHMGGMTHGVGWGQRNYHPGKTAGEQTDYGDYNALVLEYFATRKYKDNDPPLPINKSELISFWQRKMETWVGWKCTQTRQTLQQIQQGVPQDQLGGMSNAMAIRHAAAFAVYSDEKALIDASTTVMFTHRNSHAFLAGPYLSRVVHRLLYKNMGLREAIESAMNDQGTDEFIRSKVKMALSKVDEAADPSKPLSQEKMVDDLALTSMARLWDVGKSEPIKVGKASPTEGTLPGAIYFILKYQQLLPALQANAMVGGDNASRSIAVGMVLGAYEGVEAIPESYRTSLKHWQRYSDWLDQMPLLKKGSGKDEL</sequence>
<name>A0A0G4EX67_VITBC</name>
<dbReference type="InterPro" id="IPR050792">
    <property type="entry name" value="ADP-ribosylglycohydrolase"/>
</dbReference>
<dbReference type="Pfam" id="PF03747">
    <property type="entry name" value="ADP_ribosyl_GH"/>
    <property type="match status" value="1"/>
</dbReference>
<evidence type="ECO:0000256" key="6">
    <source>
        <dbReference type="ARBA" id="ARBA00042471"/>
    </source>
</evidence>
<evidence type="ECO:0000256" key="3">
    <source>
        <dbReference type="ARBA" id="ARBA00022801"/>
    </source>
</evidence>
<evidence type="ECO:0000313" key="15">
    <source>
        <dbReference type="Proteomes" id="UP000041254"/>
    </source>
</evidence>
<comment type="cofactor">
    <cofactor evidence="12">
        <name>Mg(2+)</name>
        <dbReference type="ChEBI" id="CHEBI:18420"/>
    </cofactor>
    <text evidence="12">Binds 2 magnesium ions per subunit.</text>
</comment>
<organism evidence="14 15">
    <name type="scientific">Vitrella brassicaformis (strain CCMP3155)</name>
    <dbReference type="NCBI Taxonomy" id="1169540"/>
    <lineage>
        <taxon>Eukaryota</taxon>
        <taxon>Sar</taxon>
        <taxon>Alveolata</taxon>
        <taxon>Colpodellida</taxon>
        <taxon>Vitrellaceae</taxon>
        <taxon>Vitrella</taxon>
    </lineage>
</organism>
<feature type="binding site" evidence="12">
    <location>
        <position position="340"/>
    </location>
    <ligand>
        <name>Mg(2+)</name>
        <dbReference type="ChEBI" id="CHEBI:18420"/>
        <label>1</label>
    </ligand>
</feature>
<evidence type="ECO:0000256" key="10">
    <source>
        <dbReference type="ARBA" id="ARBA00043193"/>
    </source>
</evidence>
<dbReference type="EMBL" id="CDMY01000336">
    <property type="protein sequence ID" value="CEM03271.1"/>
    <property type="molecule type" value="Genomic_DNA"/>
</dbReference>
<dbReference type="PANTHER" id="PTHR16222">
    <property type="entry name" value="ADP-RIBOSYLGLYCOHYDROLASE"/>
    <property type="match status" value="1"/>
</dbReference>
<accession>A0A0G4EX67</accession>
<keyword evidence="12" id="KW-0460">Magnesium</keyword>
<dbReference type="Proteomes" id="UP000041254">
    <property type="component" value="Unassembled WGS sequence"/>
</dbReference>
<feature type="binding site" evidence="12">
    <location>
        <position position="343"/>
    </location>
    <ligand>
        <name>Mg(2+)</name>
        <dbReference type="ChEBI" id="CHEBI:18420"/>
        <label>1</label>
    </ligand>
</feature>
<keyword evidence="3" id="KW-0378">Hydrolase</keyword>
<gene>
    <name evidence="14" type="ORF">Vbra_21119</name>
</gene>
<dbReference type="GO" id="GO:0004649">
    <property type="term" value="F:poly(ADP-ribose) glycohydrolase activity"/>
    <property type="evidence" value="ECO:0007669"/>
    <property type="project" value="UniProtKB-EC"/>
</dbReference>
<dbReference type="STRING" id="1169540.A0A0G4EX67"/>
<dbReference type="Gene3D" id="1.10.4080.10">
    <property type="entry name" value="ADP-ribosylation/Crystallin J1"/>
    <property type="match status" value="1"/>
</dbReference>
<evidence type="ECO:0000256" key="8">
    <source>
        <dbReference type="ARBA" id="ARBA00042850"/>
    </source>
</evidence>
<dbReference type="InterPro" id="IPR036705">
    <property type="entry name" value="Ribosyl_crysJ1_sf"/>
</dbReference>
<feature type="binding site" evidence="12">
    <location>
        <position position="110"/>
    </location>
    <ligand>
        <name>Mg(2+)</name>
        <dbReference type="ChEBI" id="CHEBI:18420"/>
        <label>1</label>
    </ligand>
</feature>
<dbReference type="PANTHER" id="PTHR16222:SF24">
    <property type="entry name" value="ADP-RIBOSYLHYDROLASE ARH3"/>
    <property type="match status" value="1"/>
</dbReference>
<dbReference type="GO" id="GO:0046872">
    <property type="term" value="F:metal ion binding"/>
    <property type="evidence" value="ECO:0007669"/>
    <property type="project" value="UniProtKB-KW"/>
</dbReference>
<reference evidence="14 15" key="1">
    <citation type="submission" date="2014-11" db="EMBL/GenBank/DDBJ databases">
        <authorList>
            <person name="Zhu J."/>
            <person name="Qi W."/>
            <person name="Song R."/>
        </authorList>
    </citation>
    <scope>NUCLEOTIDE SEQUENCE [LARGE SCALE GENOMIC DNA]</scope>
</reference>